<dbReference type="InterPro" id="IPR049808">
    <property type="entry name" value="CONSTANS-like_Bbox1"/>
</dbReference>
<evidence type="ECO:0000256" key="8">
    <source>
        <dbReference type="PROSITE-ProRule" id="PRU00357"/>
    </source>
</evidence>
<dbReference type="PANTHER" id="PTHR31319">
    <property type="entry name" value="ZINC FINGER PROTEIN CONSTANS-LIKE 4"/>
    <property type="match status" value="1"/>
</dbReference>
<keyword evidence="6 8" id="KW-0539">Nucleus</keyword>
<keyword evidence="5" id="KW-0862">Zinc</keyword>
<protein>
    <submittedName>
        <fullName evidence="11">Zinc finger protein CONSTANS-LIKE 3</fullName>
    </submittedName>
</protein>
<name>A0A2I0ABE1_9ASPA</name>
<dbReference type="Proteomes" id="UP000236161">
    <property type="component" value="Unassembled WGS sequence"/>
</dbReference>
<dbReference type="GO" id="GO:0009909">
    <property type="term" value="P:regulation of flower development"/>
    <property type="evidence" value="ECO:0007669"/>
    <property type="project" value="InterPro"/>
</dbReference>
<keyword evidence="4 7" id="KW-0863">Zinc-finger</keyword>
<dbReference type="SMR" id="A0A2I0ABE1"/>
<dbReference type="CDD" id="cd19821">
    <property type="entry name" value="Bbox1_BBX-like"/>
    <property type="match status" value="1"/>
</dbReference>
<dbReference type="PROSITE" id="PS50119">
    <property type="entry name" value="ZF_BBOX"/>
    <property type="match status" value="1"/>
</dbReference>
<dbReference type="PROSITE" id="PS51017">
    <property type="entry name" value="CCT"/>
    <property type="match status" value="1"/>
</dbReference>
<dbReference type="InterPro" id="IPR045281">
    <property type="entry name" value="CONSTANS-like"/>
</dbReference>
<evidence type="ECO:0000256" key="1">
    <source>
        <dbReference type="ARBA" id="ARBA00004123"/>
    </source>
</evidence>
<comment type="similarity">
    <text evidence="2">Belongs to the CONSTANS family.</text>
</comment>
<organism evidence="11 12">
    <name type="scientific">Apostasia shenzhenica</name>
    <dbReference type="NCBI Taxonomy" id="1088818"/>
    <lineage>
        <taxon>Eukaryota</taxon>
        <taxon>Viridiplantae</taxon>
        <taxon>Streptophyta</taxon>
        <taxon>Embryophyta</taxon>
        <taxon>Tracheophyta</taxon>
        <taxon>Spermatophyta</taxon>
        <taxon>Magnoliopsida</taxon>
        <taxon>Liliopsida</taxon>
        <taxon>Asparagales</taxon>
        <taxon>Orchidaceae</taxon>
        <taxon>Apostasioideae</taxon>
        <taxon>Apostasia</taxon>
    </lineage>
</organism>
<dbReference type="Pfam" id="PF06203">
    <property type="entry name" value="CCT"/>
    <property type="match status" value="1"/>
</dbReference>
<dbReference type="SMART" id="SM00336">
    <property type="entry name" value="BBOX"/>
    <property type="match status" value="1"/>
</dbReference>
<gene>
    <name evidence="11" type="primary">COL3</name>
    <name evidence="11" type="ORF">AXF42_Ash001840</name>
</gene>
<evidence type="ECO:0000256" key="5">
    <source>
        <dbReference type="ARBA" id="ARBA00022833"/>
    </source>
</evidence>
<dbReference type="STRING" id="1088818.A0A2I0ABE1"/>
<dbReference type="GO" id="GO:0008270">
    <property type="term" value="F:zinc ion binding"/>
    <property type="evidence" value="ECO:0007669"/>
    <property type="project" value="UniProtKB-KW"/>
</dbReference>
<dbReference type="AlphaFoldDB" id="A0A2I0ABE1"/>
<dbReference type="PANTHER" id="PTHR31319:SF77">
    <property type="entry name" value="ZINC FINGER PROTEIN CONSTANS-LIKE 4"/>
    <property type="match status" value="1"/>
</dbReference>
<dbReference type="InterPro" id="IPR000315">
    <property type="entry name" value="Znf_B-box"/>
</dbReference>
<dbReference type="OrthoDB" id="153872at2759"/>
<evidence type="ECO:0000259" key="10">
    <source>
        <dbReference type="PROSITE" id="PS51017"/>
    </source>
</evidence>
<keyword evidence="3" id="KW-0479">Metal-binding</keyword>
<feature type="domain" description="B box-type" evidence="9">
    <location>
        <begin position="56"/>
        <end position="103"/>
    </location>
</feature>
<dbReference type="GO" id="GO:0005634">
    <property type="term" value="C:nucleus"/>
    <property type="evidence" value="ECO:0007669"/>
    <property type="project" value="UniProtKB-SubCell"/>
</dbReference>
<comment type="subcellular location">
    <subcellularLocation>
        <location evidence="1 8">Nucleus</location>
    </subcellularLocation>
</comment>
<evidence type="ECO:0000313" key="11">
    <source>
        <dbReference type="EMBL" id="PKA52859.1"/>
    </source>
</evidence>
<reference evidence="11 12" key="1">
    <citation type="journal article" date="2017" name="Nature">
        <title>The Apostasia genome and the evolution of orchids.</title>
        <authorList>
            <person name="Zhang G.Q."/>
            <person name="Liu K.W."/>
            <person name="Li Z."/>
            <person name="Lohaus R."/>
            <person name="Hsiao Y.Y."/>
            <person name="Niu S.C."/>
            <person name="Wang J.Y."/>
            <person name="Lin Y.C."/>
            <person name="Xu Q."/>
            <person name="Chen L.J."/>
            <person name="Yoshida K."/>
            <person name="Fujiwara S."/>
            <person name="Wang Z.W."/>
            <person name="Zhang Y.Q."/>
            <person name="Mitsuda N."/>
            <person name="Wang M."/>
            <person name="Liu G.H."/>
            <person name="Pecoraro L."/>
            <person name="Huang H.X."/>
            <person name="Xiao X.J."/>
            <person name="Lin M."/>
            <person name="Wu X.Y."/>
            <person name="Wu W.L."/>
            <person name="Chen Y.Y."/>
            <person name="Chang S.B."/>
            <person name="Sakamoto S."/>
            <person name="Ohme-Takagi M."/>
            <person name="Yagi M."/>
            <person name="Zeng S.J."/>
            <person name="Shen C.Y."/>
            <person name="Yeh C.M."/>
            <person name="Luo Y.B."/>
            <person name="Tsai W.C."/>
            <person name="Van de Peer Y."/>
            <person name="Liu Z.J."/>
        </authorList>
    </citation>
    <scope>NUCLEOTIDE SEQUENCE [LARGE SCALE GENOMIC DNA]</scope>
    <source>
        <strain evidence="12">cv. Shenzhen</strain>
        <tissue evidence="11">Stem</tissue>
    </source>
</reference>
<evidence type="ECO:0000256" key="6">
    <source>
        <dbReference type="ARBA" id="ARBA00023242"/>
    </source>
</evidence>
<sequence length="270" mass="29127">MWTPPSSPIAMLQTKAGCPELAEEGMAFTERDAFRQLGVDGSTCGFAMTVAQPLQQAALMCDVCEAVPAIVTCKADAAALCASCDADIHSANIIASRHERLPLAPLRHQAASFSGEPPENPWLMVDHESFFVQDLDYGFVVDEAAVAGGGRRRTPAFGGCVEIDFTRPNASLTSHSVTLSSEGSGGDVSKPCGESFGASTAAMDREARVTRYRAKRKSRRFEKKIRYESRKAYAEVRPRIKGRFAKRTAGEPLVKWVYSTPASAGTGLLF</sequence>
<evidence type="ECO:0000256" key="3">
    <source>
        <dbReference type="ARBA" id="ARBA00022723"/>
    </source>
</evidence>
<accession>A0A2I0ABE1</accession>
<dbReference type="GO" id="GO:0003700">
    <property type="term" value="F:DNA-binding transcription factor activity"/>
    <property type="evidence" value="ECO:0007669"/>
    <property type="project" value="TreeGrafter"/>
</dbReference>
<evidence type="ECO:0000313" key="12">
    <source>
        <dbReference type="Proteomes" id="UP000236161"/>
    </source>
</evidence>
<evidence type="ECO:0000259" key="9">
    <source>
        <dbReference type="PROSITE" id="PS50119"/>
    </source>
</evidence>
<dbReference type="Pfam" id="PF00643">
    <property type="entry name" value="zf-B_box"/>
    <property type="match status" value="1"/>
</dbReference>
<evidence type="ECO:0000256" key="2">
    <source>
        <dbReference type="ARBA" id="ARBA00010024"/>
    </source>
</evidence>
<dbReference type="InterPro" id="IPR010402">
    <property type="entry name" value="CCT_domain"/>
</dbReference>
<keyword evidence="12" id="KW-1185">Reference proteome</keyword>
<proteinExistence type="inferred from homology"/>
<feature type="domain" description="CCT" evidence="10">
    <location>
        <begin position="205"/>
        <end position="247"/>
    </location>
</feature>
<evidence type="ECO:0000256" key="4">
    <source>
        <dbReference type="ARBA" id="ARBA00022771"/>
    </source>
</evidence>
<evidence type="ECO:0000256" key="7">
    <source>
        <dbReference type="PROSITE-ProRule" id="PRU00024"/>
    </source>
</evidence>
<dbReference type="EMBL" id="KZ452001">
    <property type="protein sequence ID" value="PKA52859.1"/>
    <property type="molecule type" value="Genomic_DNA"/>
</dbReference>